<evidence type="ECO:0000256" key="1">
    <source>
        <dbReference type="SAM" id="MobiDB-lite"/>
    </source>
</evidence>
<dbReference type="AlphaFoldDB" id="E2AZS3"/>
<feature type="chain" id="PRO_5003157838" evidence="2">
    <location>
        <begin position="35"/>
        <end position="116"/>
    </location>
</feature>
<keyword evidence="4" id="KW-1185">Reference proteome</keyword>
<evidence type="ECO:0000256" key="2">
    <source>
        <dbReference type="SAM" id="SignalP"/>
    </source>
</evidence>
<dbReference type="EMBL" id="GL444277">
    <property type="protein sequence ID" value="EFN61052.1"/>
    <property type="molecule type" value="Genomic_DNA"/>
</dbReference>
<sequence length="116" mass="12897">MSRVVACRFLCPSQIVLLILVLMSLLTTLQQTNANPLPDLTQEYQNLISENSTVNSTDNSTEIGANTDVYVVKAVVYEIGILTDTDNATTSESTERHEKIDISLYDPPNQKDEYSL</sequence>
<keyword evidence="2" id="KW-0732">Signal</keyword>
<feature type="region of interest" description="Disordered" evidence="1">
    <location>
        <begin position="87"/>
        <end position="116"/>
    </location>
</feature>
<evidence type="ECO:0000313" key="4">
    <source>
        <dbReference type="Proteomes" id="UP000000311"/>
    </source>
</evidence>
<name>E2AZS3_CAMFO</name>
<feature type="signal peptide" evidence="2">
    <location>
        <begin position="1"/>
        <end position="34"/>
    </location>
</feature>
<protein>
    <submittedName>
        <fullName evidence="3">Uncharacterized protein</fullName>
    </submittedName>
</protein>
<proteinExistence type="predicted"/>
<accession>E2AZS3</accession>
<dbReference type="OrthoDB" id="8119829at2759"/>
<organism evidence="4">
    <name type="scientific">Camponotus floridanus</name>
    <name type="common">Florida carpenter ant</name>
    <dbReference type="NCBI Taxonomy" id="104421"/>
    <lineage>
        <taxon>Eukaryota</taxon>
        <taxon>Metazoa</taxon>
        <taxon>Ecdysozoa</taxon>
        <taxon>Arthropoda</taxon>
        <taxon>Hexapoda</taxon>
        <taxon>Insecta</taxon>
        <taxon>Pterygota</taxon>
        <taxon>Neoptera</taxon>
        <taxon>Endopterygota</taxon>
        <taxon>Hymenoptera</taxon>
        <taxon>Apocrita</taxon>
        <taxon>Aculeata</taxon>
        <taxon>Formicoidea</taxon>
        <taxon>Formicidae</taxon>
        <taxon>Formicinae</taxon>
        <taxon>Camponotus</taxon>
    </lineage>
</organism>
<gene>
    <name evidence="3" type="ORF">EAG_15028</name>
</gene>
<dbReference type="InParanoid" id="E2AZS3"/>
<evidence type="ECO:0000313" key="3">
    <source>
        <dbReference type="EMBL" id="EFN61052.1"/>
    </source>
</evidence>
<dbReference type="OMA" id="IDISWYN"/>
<reference evidence="3 4" key="1">
    <citation type="journal article" date="2010" name="Science">
        <title>Genomic comparison of the ants Camponotus floridanus and Harpegnathos saltator.</title>
        <authorList>
            <person name="Bonasio R."/>
            <person name="Zhang G."/>
            <person name="Ye C."/>
            <person name="Mutti N.S."/>
            <person name="Fang X."/>
            <person name="Qin N."/>
            <person name="Donahue G."/>
            <person name="Yang P."/>
            <person name="Li Q."/>
            <person name="Li C."/>
            <person name="Zhang P."/>
            <person name="Huang Z."/>
            <person name="Berger S.L."/>
            <person name="Reinberg D."/>
            <person name="Wang J."/>
            <person name="Liebig J."/>
        </authorList>
    </citation>
    <scope>NUCLEOTIDE SEQUENCE [LARGE SCALE GENOMIC DNA]</scope>
    <source>
        <strain evidence="4">C129</strain>
    </source>
</reference>
<dbReference type="KEGG" id="cfo:105257760"/>
<dbReference type="Proteomes" id="UP000000311">
    <property type="component" value="Unassembled WGS sequence"/>
</dbReference>